<protein>
    <submittedName>
        <fullName evidence="11">TonB-system energizer ExbB</fullName>
    </submittedName>
</protein>
<dbReference type="HOGENOM" id="CLU_133317_0_0_4"/>
<evidence type="ECO:0000313" key="12">
    <source>
        <dbReference type="Proteomes" id="UP000004956"/>
    </source>
</evidence>
<comment type="similarity">
    <text evidence="8">Belongs to the exbB/tolQ family.</text>
</comment>
<evidence type="ECO:0000313" key="11">
    <source>
        <dbReference type="EMBL" id="EHY32330.1"/>
    </source>
</evidence>
<accession>H3KC06</accession>
<dbReference type="NCBIfam" id="TIGR02805">
    <property type="entry name" value="exbB2"/>
    <property type="match status" value="1"/>
</dbReference>
<dbReference type="PANTHER" id="PTHR30625:SF15">
    <property type="entry name" value="BIOPOLYMER TRANSPORT PROTEIN EXBB"/>
    <property type="match status" value="1"/>
</dbReference>
<dbReference type="InterPro" id="IPR050790">
    <property type="entry name" value="ExbB/TolQ_transport"/>
</dbReference>
<feature type="transmembrane region" description="Helical" evidence="9">
    <location>
        <begin position="12"/>
        <end position="37"/>
    </location>
</feature>
<dbReference type="EMBL" id="AFBQ01000034">
    <property type="protein sequence ID" value="EHY32330.1"/>
    <property type="molecule type" value="Genomic_DNA"/>
</dbReference>
<feature type="transmembrane region" description="Helical" evidence="9">
    <location>
        <begin position="58"/>
        <end position="82"/>
    </location>
</feature>
<evidence type="ECO:0000256" key="5">
    <source>
        <dbReference type="ARBA" id="ARBA00022927"/>
    </source>
</evidence>
<feature type="domain" description="MotA/TolQ/ExbB proton channel" evidence="10">
    <location>
        <begin position="48"/>
        <end position="135"/>
    </location>
</feature>
<keyword evidence="4 9" id="KW-0812">Transmembrane</keyword>
<keyword evidence="2 8" id="KW-0813">Transport</keyword>
<evidence type="ECO:0000256" key="7">
    <source>
        <dbReference type="ARBA" id="ARBA00023136"/>
    </source>
</evidence>
<evidence type="ECO:0000256" key="9">
    <source>
        <dbReference type="SAM" id="Phobius"/>
    </source>
</evidence>
<keyword evidence="6 9" id="KW-1133">Transmembrane helix</keyword>
<feature type="transmembrane region" description="Helical" evidence="9">
    <location>
        <begin position="102"/>
        <end position="124"/>
    </location>
</feature>
<evidence type="ECO:0000256" key="6">
    <source>
        <dbReference type="ARBA" id="ARBA00022989"/>
    </source>
</evidence>
<dbReference type="GO" id="GO:0017038">
    <property type="term" value="P:protein import"/>
    <property type="evidence" value="ECO:0007669"/>
    <property type="project" value="TreeGrafter"/>
</dbReference>
<name>H3KC06_9BURK</name>
<keyword evidence="3" id="KW-1003">Cell membrane</keyword>
<dbReference type="InterPro" id="IPR014172">
    <property type="entry name" value="TonB_ExbB_2"/>
</dbReference>
<sequence length="142" mass="15637">MELLKETIDYVIFAVLGLMGFITIWLTIERLMFFRALDASRYATKEDYDEALTNNLTTLYIIYSNAPYVGLLGTVIGIMITFYDMGTSGTINASDIMTGLSLALKATALGLAVAIPTLIIYNALQRRINVLSAKWRPAAAAE</sequence>
<gene>
    <name evidence="11" type="ORF">HMPREF9440_00256</name>
</gene>
<dbReference type="PATRIC" id="fig|762967.3.peg.213"/>
<evidence type="ECO:0000256" key="8">
    <source>
        <dbReference type="RuleBase" id="RU004057"/>
    </source>
</evidence>
<proteinExistence type="inferred from homology"/>
<comment type="caution">
    <text evidence="11">The sequence shown here is derived from an EMBL/GenBank/DDBJ whole genome shotgun (WGS) entry which is preliminary data.</text>
</comment>
<evidence type="ECO:0000256" key="3">
    <source>
        <dbReference type="ARBA" id="ARBA00022475"/>
    </source>
</evidence>
<dbReference type="STRING" id="762967.HMPREF9440_00256"/>
<keyword evidence="12" id="KW-1185">Reference proteome</keyword>
<dbReference type="Proteomes" id="UP000004956">
    <property type="component" value="Unassembled WGS sequence"/>
</dbReference>
<dbReference type="InterPro" id="IPR002898">
    <property type="entry name" value="MotA_ExbB_proton_chnl"/>
</dbReference>
<keyword evidence="7 9" id="KW-0472">Membrane</keyword>
<dbReference type="GO" id="GO:0005886">
    <property type="term" value="C:plasma membrane"/>
    <property type="evidence" value="ECO:0007669"/>
    <property type="project" value="UniProtKB-SubCell"/>
</dbReference>
<dbReference type="OrthoDB" id="9805133at2"/>
<dbReference type="RefSeq" id="WP_008540673.1">
    <property type="nucleotide sequence ID" value="NZ_JH604866.1"/>
</dbReference>
<keyword evidence="5 8" id="KW-0653">Protein transport</keyword>
<evidence type="ECO:0000256" key="2">
    <source>
        <dbReference type="ARBA" id="ARBA00022448"/>
    </source>
</evidence>
<comment type="subcellular location">
    <subcellularLocation>
        <location evidence="1">Cell membrane</location>
        <topology evidence="1">Multi-pass membrane protein</topology>
    </subcellularLocation>
    <subcellularLocation>
        <location evidence="8">Membrane</location>
        <topology evidence="8">Multi-pass membrane protein</topology>
    </subcellularLocation>
</comment>
<evidence type="ECO:0000256" key="4">
    <source>
        <dbReference type="ARBA" id="ARBA00022692"/>
    </source>
</evidence>
<dbReference type="PANTHER" id="PTHR30625">
    <property type="entry name" value="PROTEIN TOLQ"/>
    <property type="match status" value="1"/>
</dbReference>
<evidence type="ECO:0000256" key="1">
    <source>
        <dbReference type="ARBA" id="ARBA00004651"/>
    </source>
</evidence>
<reference evidence="11 12" key="1">
    <citation type="submission" date="2011-11" db="EMBL/GenBank/DDBJ databases">
        <authorList>
            <person name="Weinstock G."/>
            <person name="Sodergren E."/>
            <person name="Clifton S."/>
            <person name="Fulton L."/>
            <person name="Fulton B."/>
            <person name="Courtney L."/>
            <person name="Fronick C."/>
            <person name="Harrison M."/>
            <person name="Strong C."/>
            <person name="Farmer C."/>
            <person name="Delahaunty K."/>
            <person name="Markovic C."/>
            <person name="Hall O."/>
            <person name="Minx P."/>
            <person name="Tomlinson C."/>
            <person name="Mitreva M."/>
            <person name="Hou S."/>
            <person name="Chen J."/>
            <person name="Wollam A."/>
            <person name="Pepin K.H."/>
            <person name="Johnson M."/>
            <person name="Bhonagiri V."/>
            <person name="Zhang X."/>
            <person name="Suruliraj S."/>
            <person name="Warren W."/>
            <person name="Chinwalla A."/>
            <person name="Mardis E.R."/>
            <person name="Wilson R.K."/>
        </authorList>
    </citation>
    <scope>NUCLEOTIDE SEQUENCE [LARGE SCALE GENOMIC DNA]</scope>
    <source>
        <strain evidence="11 12">YIT 11816</strain>
    </source>
</reference>
<evidence type="ECO:0000259" key="10">
    <source>
        <dbReference type="Pfam" id="PF01618"/>
    </source>
</evidence>
<dbReference type="GO" id="GO:0055085">
    <property type="term" value="P:transmembrane transport"/>
    <property type="evidence" value="ECO:0007669"/>
    <property type="project" value="InterPro"/>
</dbReference>
<dbReference type="Pfam" id="PF01618">
    <property type="entry name" value="MotA_ExbB"/>
    <property type="match status" value="1"/>
</dbReference>
<organism evidence="11 12">
    <name type="scientific">Sutterella parvirubra YIT 11816</name>
    <dbReference type="NCBI Taxonomy" id="762967"/>
    <lineage>
        <taxon>Bacteria</taxon>
        <taxon>Pseudomonadati</taxon>
        <taxon>Pseudomonadota</taxon>
        <taxon>Betaproteobacteria</taxon>
        <taxon>Burkholderiales</taxon>
        <taxon>Sutterellaceae</taxon>
        <taxon>Sutterella</taxon>
    </lineage>
</organism>
<dbReference type="AlphaFoldDB" id="H3KC06"/>